<evidence type="ECO:0000313" key="2">
    <source>
        <dbReference type="EMBL" id="MBK8572276.1"/>
    </source>
</evidence>
<name>A0A936F1H6_9BACT</name>
<sequence>MIVRAEWPGYVVDVLVRPGQEVEEDEPLMILEGTDSSRTSFYINAPEGGKVREILIEEGDFAYEDDDLVVIGDSERDE</sequence>
<proteinExistence type="predicted"/>
<protein>
    <submittedName>
        <fullName evidence="2">Acetyl-CoA carboxylase biotin carboxyl carrier protein subunit</fullName>
    </submittedName>
</protein>
<dbReference type="InterPro" id="IPR011053">
    <property type="entry name" value="Single_hybrid_motif"/>
</dbReference>
<evidence type="ECO:0000313" key="3">
    <source>
        <dbReference type="Proteomes" id="UP000709959"/>
    </source>
</evidence>
<dbReference type="AlphaFoldDB" id="A0A936F1H6"/>
<organism evidence="2 3">
    <name type="scientific">Candidatus Geothrix odensensis</name>
    <dbReference type="NCBI Taxonomy" id="2954440"/>
    <lineage>
        <taxon>Bacteria</taxon>
        <taxon>Pseudomonadati</taxon>
        <taxon>Acidobacteriota</taxon>
        <taxon>Holophagae</taxon>
        <taxon>Holophagales</taxon>
        <taxon>Holophagaceae</taxon>
        <taxon>Geothrix</taxon>
    </lineage>
</organism>
<gene>
    <name evidence="2" type="ORF">IPN91_06420</name>
</gene>
<dbReference type="EMBL" id="JADKCH010000004">
    <property type="protein sequence ID" value="MBK8572276.1"/>
    <property type="molecule type" value="Genomic_DNA"/>
</dbReference>
<reference evidence="2 3" key="1">
    <citation type="submission" date="2020-10" db="EMBL/GenBank/DDBJ databases">
        <title>Connecting structure to function with the recovery of over 1000 high-quality activated sludge metagenome-assembled genomes encoding full-length rRNA genes using long-read sequencing.</title>
        <authorList>
            <person name="Singleton C.M."/>
            <person name="Petriglieri F."/>
            <person name="Kristensen J.M."/>
            <person name="Kirkegaard R.H."/>
            <person name="Michaelsen T.Y."/>
            <person name="Andersen M.H."/>
            <person name="Karst S.M."/>
            <person name="Dueholm M.S."/>
            <person name="Nielsen P.H."/>
            <person name="Albertsen M."/>
        </authorList>
    </citation>
    <scope>NUCLEOTIDE SEQUENCE [LARGE SCALE GENOMIC DNA]</scope>
    <source>
        <strain evidence="2">OdNE_18-Q3-R46-58_MAXAC.008</strain>
    </source>
</reference>
<comment type="caution">
    <text evidence="2">The sequence shown here is derived from an EMBL/GenBank/DDBJ whole genome shotgun (WGS) entry which is preliminary data.</text>
</comment>
<feature type="domain" description="Lipoyl-binding" evidence="1">
    <location>
        <begin position="1"/>
        <end position="72"/>
    </location>
</feature>
<dbReference type="InterPro" id="IPR000089">
    <property type="entry name" value="Biotin_lipoyl"/>
</dbReference>
<dbReference type="PROSITE" id="PS50968">
    <property type="entry name" value="BIOTINYL_LIPOYL"/>
    <property type="match status" value="1"/>
</dbReference>
<dbReference type="Proteomes" id="UP000709959">
    <property type="component" value="Unassembled WGS sequence"/>
</dbReference>
<dbReference type="CDD" id="cd06850">
    <property type="entry name" value="biotinyl_domain"/>
    <property type="match status" value="1"/>
</dbReference>
<evidence type="ECO:0000259" key="1">
    <source>
        <dbReference type="PROSITE" id="PS50968"/>
    </source>
</evidence>
<dbReference type="SUPFAM" id="SSF51230">
    <property type="entry name" value="Single hybrid motif"/>
    <property type="match status" value="1"/>
</dbReference>
<dbReference type="Gene3D" id="2.40.50.100">
    <property type="match status" value="1"/>
</dbReference>
<accession>A0A936F1H6</accession>
<dbReference type="Pfam" id="PF00364">
    <property type="entry name" value="Biotin_lipoyl"/>
    <property type="match status" value="1"/>
</dbReference>